<dbReference type="InterPro" id="IPR057129">
    <property type="entry name" value="MIAC"/>
</dbReference>
<feature type="domain" description="SH2" evidence="3">
    <location>
        <begin position="78"/>
        <end position="121"/>
    </location>
</feature>
<feature type="domain" description="Signal transducer and activator of transcription linker" evidence="4">
    <location>
        <begin position="1"/>
        <end position="58"/>
    </location>
</feature>
<dbReference type="AlphaFoldDB" id="A0A3B4BGM7"/>
<evidence type="ECO:0000313" key="6">
    <source>
        <dbReference type="Proteomes" id="UP000261520"/>
    </source>
</evidence>
<dbReference type="Gene3D" id="3.30.505.10">
    <property type="entry name" value="SH2 domain"/>
    <property type="match status" value="1"/>
</dbReference>
<evidence type="ECO:0000259" key="3">
    <source>
        <dbReference type="Pfam" id="PF00017"/>
    </source>
</evidence>
<keyword evidence="2" id="KW-0727">SH2 domain</keyword>
<dbReference type="InterPro" id="IPR001217">
    <property type="entry name" value="STAT"/>
</dbReference>
<dbReference type="InterPro" id="IPR036860">
    <property type="entry name" value="SH2_dom_sf"/>
</dbReference>
<proteinExistence type="inferred from homology"/>
<evidence type="ECO:0000313" key="5">
    <source>
        <dbReference type="Ensembl" id="ENSPMGP00000029013.1"/>
    </source>
</evidence>
<sequence>MCNTLNVKFTSEVNTQHSLNDYNLLFLAQRIFDKHDICDFSNMFETLPGRSFTFWQWFEGVMELTKKHLLPYWSDRLIFGFIGKQHLHVILKDRPGGTFLLRFSDSEIGAITIAYVAVSESEKIMRLLPFILGLGNRIIDINYLTYLYPNIPKNVFKKYYIGPTKAAGSGYIPVQLVTVAQPSEICPMSTEKPMARAAEPRRPLRLSSVTAKMQMTSCTVRKISMVVAMPRLIPGCSCRSQRMSG</sequence>
<dbReference type="GO" id="GO:0007165">
    <property type="term" value="P:signal transduction"/>
    <property type="evidence" value="ECO:0007669"/>
    <property type="project" value="InterPro"/>
</dbReference>
<reference evidence="5" key="2">
    <citation type="submission" date="2025-09" db="UniProtKB">
        <authorList>
            <consortium name="Ensembl"/>
        </authorList>
    </citation>
    <scope>IDENTIFICATION</scope>
</reference>
<reference evidence="5" key="1">
    <citation type="submission" date="2025-08" db="UniProtKB">
        <authorList>
            <consortium name="Ensembl"/>
        </authorList>
    </citation>
    <scope>IDENTIFICATION</scope>
</reference>
<organism evidence="5 6">
    <name type="scientific">Periophthalmus magnuspinnatus</name>
    <dbReference type="NCBI Taxonomy" id="409849"/>
    <lineage>
        <taxon>Eukaryota</taxon>
        <taxon>Metazoa</taxon>
        <taxon>Chordata</taxon>
        <taxon>Craniata</taxon>
        <taxon>Vertebrata</taxon>
        <taxon>Euteleostomi</taxon>
        <taxon>Actinopterygii</taxon>
        <taxon>Neopterygii</taxon>
        <taxon>Teleostei</taxon>
        <taxon>Neoteleostei</taxon>
        <taxon>Acanthomorphata</taxon>
        <taxon>Gobiaria</taxon>
        <taxon>Gobiiformes</taxon>
        <taxon>Gobioidei</taxon>
        <taxon>Gobiidae</taxon>
        <taxon>Oxudercinae</taxon>
        <taxon>Periophthalmus</taxon>
    </lineage>
</organism>
<dbReference type="InterPro" id="IPR000980">
    <property type="entry name" value="SH2"/>
</dbReference>
<dbReference type="GO" id="GO:0003700">
    <property type="term" value="F:DNA-binding transcription factor activity"/>
    <property type="evidence" value="ECO:0007669"/>
    <property type="project" value="InterPro"/>
</dbReference>
<dbReference type="SUPFAM" id="SSF55550">
    <property type="entry name" value="SH2 domain"/>
    <property type="match status" value="1"/>
</dbReference>
<dbReference type="InterPro" id="IPR048988">
    <property type="entry name" value="STAT_linker"/>
</dbReference>
<accession>A0A3B4BGM7</accession>
<dbReference type="InterPro" id="IPR008967">
    <property type="entry name" value="p53-like_TF_DNA-bd_sf"/>
</dbReference>
<evidence type="ECO:0000256" key="1">
    <source>
        <dbReference type="ARBA" id="ARBA00005586"/>
    </source>
</evidence>
<protein>
    <submittedName>
        <fullName evidence="5">Uncharacterized protein</fullName>
    </submittedName>
</protein>
<keyword evidence="6" id="KW-1185">Reference proteome</keyword>
<dbReference type="Pfam" id="PF23701">
    <property type="entry name" value="MIAC"/>
    <property type="match status" value="1"/>
</dbReference>
<dbReference type="SUPFAM" id="SSF49417">
    <property type="entry name" value="p53-like transcription factors"/>
    <property type="match status" value="1"/>
</dbReference>
<evidence type="ECO:0000256" key="2">
    <source>
        <dbReference type="ARBA" id="ARBA00022999"/>
    </source>
</evidence>
<dbReference type="Pfam" id="PF00017">
    <property type="entry name" value="SH2"/>
    <property type="match status" value="1"/>
</dbReference>
<name>A0A3B4BGM7_9GOBI</name>
<comment type="similarity">
    <text evidence="1">Belongs to the transcription factor STAT family.</text>
</comment>
<dbReference type="PANTHER" id="PTHR11801">
    <property type="entry name" value="SIGNAL TRANSDUCER AND ACTIVATOR OF TRANSCRIPTION"/>
    <property type="match status" value="1"/>
</dbReference>
<dbReference type="Proteomes" id="UP000261520">
    <property type="component" value="Unplaced"/>
</dbReference>
<dbReference type="Ensembl" id="ENSPMGT00000030883.1">
    <property type="protein sequence ID" value="ENSPMGP00000029013.1"/>
    <property type="gene ID" value="ENSPMGG00000023320.1"/>
</dbReference>
<evidence type="ECO:0000259" key="4">
    <source>
        <dbReference type="Pfam" id="PF21354"/>
    </source>
</evidence>
<dbReference type="Pfam" id="PF21354">
    <property type="entry name" value="STAT_linker"/>
    <property type="match status" value="1"/>
</dbReference>
<dbReference type="Gene3D" id="1.10.238.10">
    <property type="entry name" value="EF-hand"/>
    <property type="match status" value="1"/>
</dbReference>